<dbReference type="Proteomes" id="UP000886595">
    <property type="component" value="Unassembled WGS sequence"/>
</dbReference>
<dbReference type="OrthoDB" id="1927217at2759"/>
<feature type="region of interest" description="Disordered" evidence="1">
    <location>
        <begin position="1"/>
        <end position="68"/>
    </location>
</feature>
<feature type="region of interest" description="Disordered" evidence="1">
    <location>
        <begin position="84"/>
        <end position="104"/>
    </location>
</feature>
<organism evidence="2 3">
    <name type="scientific">Brassica carinata</name>
    <name type="common">Ethiopian mustard</name>
    <name type="synonym">Abyssinian cabbage</name>
    <dbReference type="NCBI Taxonomy" id="52824"/>
    <lineage>
        <taxon>Eukaryota</taxon>
        <taxon>Viridiplantae</taxon>
        <taxon>Streptophyta</taxon>
        <taxon>Embryophyta</taxon>
        <taxon>Tracheophyta</taxon>
        <taxon>Spermatophyta</taxon>
        <taxon>Magnoliopsida</taxon>
        <taxon>eudicotyledons</taxon>
        <taxon>Gunneridae</taxon>
        <taxon>Pentapetalae</taxon>
        <taxon>rosids</taxon>
        <taxon>malvids</taxon>
        <taxon>Brassicales</taxon>
        <taxon>Brassicaceae</taxon>
        <taxon>Brassiceae</taxon>
        <taxon>Brassica</taxon>
    </lineage>
</organism>
<gene>
    <name evidence="2" type="ORF">Bca52824_041660</name>
</gene>
<dbReference type="EMBL" id="JAAMPC010000009">
    <property type="protein sequence ID" value="KAG2294991.1"/>
    <property type="molecule type" value="Genomic_DNA"/>
</dbReference>
<keyword evidence="3" id="KW-1185">Reference proteome</keyword>
<feature type="compositionally biased region" description="Low complexity" evidence="1">
    <location>
        <begin position="84"/>
        <end position="93"/>
    </location>
</feature>
<name>A0A8X7UZ08_BRACI</name>
<feature type="compositionally biased region" description="Basic and acidic residues" evidence="1">
    <location>
        <begin position="94"/>
        <end position="104"/>
    </location>
</feature>
<accession>A0A8X7UZ08</accession>
<reference evidence="2 3" key="1">
    <citation type="submission" date="2020-02" db="EMBL/GenBank/DDBJ databases">
        <authorList>
            <person name="Ma Q."/>
            <person name="Huang Y."/>
            <person name="Song X."/>
            <person name="Pei D."/>
        </authorList>
    </citation>
    <scope>NUCLEOTIDE SEQUENCE [LARGE SCALE GENOMIC DNA]</scope>
    <source>
        <strain evidence="2">Sxm20200214</strain>
        <tissue evidence="2">Leaf</tissue>
    </source>
</reference>
<comment type="caution">
    <text evidence="2">The sequence shown here is derived from an EMBL/GenBank/DDBJ whole genome shotgun (WGS) entry which is preliminary data.</text>
</comment>
<sequence length="129" mass="14366">MTRRNSSPVVTRGRLIESQGKGRLSGNGQQHNTDAPEPRRISNVSEVTSRRTLKTSSTVMDNNNNGLGRSLSKVHLIWPLSTCSNSAENGNEANEGRRLMGKLSDRDMYESSRYGVAAERRRQEHKLVA</sequence>
<evidence type="ECO:0000256" key="1">
    <source>
        <dbReference type="SAM" id="MobiDB-lite"/>
    </source>
</evidence>
<proteinExistence type="predicted"/>
<protein>
    <submittedName>
        <fullName evidence="2">Uncharacterized protein</fullName>
    </submittedName>
</protein>
<feature type="compositionally biased region" description="Polar residues" evidence="1">
    <location>
        <begin position="54"/>
        <end position="67"/>
    </location>
</feature>
<evidence type="ECO:0000313" key="2">
    <source>
        <dbReference type="EMBL" id="KAG2294991.1"/>
    </source>
</evidence>
<dbReference type="AlphaFoldDB" id="A0A8X7UZ08"/>
<evidence type="ECO:0000313" key="3">
    <source>
        <dbReference type="Proteomes" id="UP000886595"/>
    </source>
</evidence>